<evidence type="ECO:0000256" key="1">
    <source>
        <dbReference type="SAM" id="Phobius"/>
    </source>
</evidence>
<dbReference type="STRING" id="74969.FAD_0721"/>
<keyword evidence="4" id="KW-1185">Reference proteome</keyword>
<feature type="transmembrane region" description="Helical" evidence="1">
    <location>
        <begin position="43"/>
        <end position="63"/>
    </location>
</feature>
<dbReference type="EMBL" id="CP015363">
    <property type="protein sequence ID" value="ARD84627.1"/>
    <property type="molecule type" value="Genomic_DNA"/>
</dbReference>
<dbReference type="RefSeq" id="WP_081141846.1">
    <property type="nucleotide sequence ID" value="NZ_CP015363.1"/>
</dbReference>
<dbReference type="Proteomes" id="UP000192050">
    <property type="component" value="Chromosome"/>
</dbReference>
<gene>
    <name evidence="2" type="ORF">FAD_0721</name>
    <name evidence="3" type="ORF">HLB00_01155</name>
</gene>
<name>A0A1V0N3G8_9ARCH</name>
<proteinExistence type="predicted"/>
<keyword evidence="1" id="KW-1133">Transmembrane helix</keyword>
<reference evidence="3 5" key="2">
    <citation type="submission" date="2020-05" db="EMBL/GenBank/DDBJ databases">
        <authorList>
            <person name="Zhang R."/>
        </authorList>
    </citation>
    <scope>NUCLEOTIDE SEQUENCE [LARGE SCALE GENOMIC DNA]</scope>
    <source>
        <strain evidence="3 5">DSM 28986</strain>
    </source>
</reference>
<keyword evidence="1" id="KW-0812">Transmembrane</keyword>
<evidence type="ECO:0000313" key="3">
    <source>
        <dbReference type="EMBL" id="NOL59445.1"/>
    </source>
</evidence>
<sequence length="66" mass="7484">MENKRVKNLIKVNIIIGIITVIEVSYIISHFKLYLAHVLPIDILSIVLGMSFAVTMFLWVVGITKN</sequence>
<reference evidence="2 4" key="1">
    <citation type="submission" date="2011-10" db="EMBL/GenBank/DDBJ databases">
        <title>Metabolic and evolutionary patterns in the extreme acidophile Ferroplasma acidiphilum.</title>
        <authorList>
            <person name="Golyshina O.V."/>
            <person name="Kozyavkin S.A."/>
            <person name="Tatusov R.L."/>
            <person name="Slesarev A.I."/>
            <person name="Golyshin P.N."/>
        </authorList>
    </citation>
    <scope>NUCLEOTIDE SEQUENCE [LARGE SCALE GENOMIC DNA]</scope>
    <source>
        <strain evidence="2">Berkeley</strain>
        <strain evidence="4">Y</strain>
    </source>
</reference>
<feature type="transmembrane region" description="Helical" evidence="1">
    <location>
        <begin position="12"/>
        <end position="31"/>
    </location>
</feature>
<accession>A0A1V0N3G8</accession>
<evidence type="ECO:0000313" key="2">
    <source>
        <dbReference type="EMBL" id="ARD84627.1"/>
    </source>
</evidence>
<keyword evidence="1" id="KW-0472">Membrane</keyword>
<organism evidence="2 4">
    <name type="scientific">Ferroplasma acidiphilum</name>
    <dbReference type="NCBI Taxonomy" id="74969"/>
    <lineage>
        <taxon>Archaea</taxon>
        <taxon>Methanobacteriati</taxon>
        <taxon>Thermoplasmatota</taxon>
        <taxon>Thermoplasmata</taxon>
        <taxon>Thermoplasmatales</taxon>
        <taxon>Ferroplasmaceae</taxon>
        <taxon>Ferroplasma</taxon>
    </lineage>
</organism>
<dbReference type="Proteomes" id="UP000546917">
    <property type="component" value="Unassembled WGS sequence"/>
</dbReference>
<dbReference type="EMBL" id="JABGBP010000031">
    <property type="protein sequence ID" value="NOL59445.1"/>
    <property type="molecule type" value="Genomic_DNA"/>
</dbReference>
<protein>
    <submittedName>
        <fullName evidence="2">Uncharacterized protein</fullName>
    </submittedName>
</protein>
<evidence type="ECO:0000313" key="4">
    <source>
        <dbReference type="Proteomes" id="UP000192050"/>
    </source>
</evidence>
<evidence type="ECO:0000313" key="5">
    <source>
        <dbReference type="Proteomes" id="UP000546917"/>
    </source>
</evidence>
<dbReference type="KEGG" id="fai:FAD_0721"/>
<dbReference type="GeneID" id="84217344"/>
<dbReference type="AlphaFoldDB" id="A0A1V0N3G8"/>